<evidence type="ECO:0000313" key="4">
    <source>
        <dbReference type="WBParaSite" id="HNAJ_0000549901-mRNA-1"/>
    </source>
</evidence>
<protein>
    <submittedName>
        <fullName evidence="2 4">Uncharacterized protein</fullName>
    </submittedName>
</protein>
<feature type="chain" id="PRO_5043131829" evidence="1">
    <location>
        <begin position="23"/>
        <end position="44"/>
    </location>
</feature>
<gene>
    <name evidence="2" type="ORF">HNAJ_LOCUS5497</name>
</gene>
<dbReference type="Proteomes" id="UP000278807">
    <property type="component" value="Unassembled WGS sequence"/>
</dbReference>
<organism evidence="4">
    <name type="scientific">Rodentolepis nana</name>
    <name type="common">Dwarf tapeworm</name>
    <name type="synonym">Hymenolepis nana</name>
    <dbReference type="NCBI Taxonomy" id="102285"/>
    <lineage>
        <taxon>Eukaryota</taxon>
        <taxon>Metazoa</taxon>
        <taxon>Spiralia</taxon>
        <taxon>Lophotrochozoa</taxon>
        <taxon>Platyhelminthes</taxon>
        <taxon>Cestoda</taxon>
        <taxon>Eucestoda</taxon>
        <taxon>Cyclophyllidea</taxon>
        <taxon>Hymenolepididae</taxon>
        <taxon>Rodentolepis</taxon>
    </lineage>
</organism>
<dbReference type="AlphaFoldDB" id="A0A0R3TEL0"/>
<sequence length="44" mass="4851">MFFLSSFSFSTLFADIISQACCSEVKFSEGTFTSKLNLTKLSDA</sequence>
<name>A0A0R3TEL0_RODNA</name>
<dbReference type="EMBL" id="UZAE01004777">
    <property type="protein sequence ID" value="VDO01357.1"/>
    <property type="molecule type" value="Genomic_DNA"/>
</dbReference>
<reference evidence="4" key="1">
    <citation type="submission" date="2017-02" db="UniProtKB">
        <authorList>
            <consortium name="WormBaseParasite"/>
        </authorList>
    </citation>
    <scope>IDENTIFICATION</scope>
</reference>
<evidence type="ECO:0000313" key="2">
    <source>
        <dbReference type="EMBL" id="VDO01357.1"/>
    </source>
</evidence>
<dbReference type="WBParaSite" id="HNAJ_0000549901-mRNA-1">
    <property type="protein sequence ID" value="HNAJ_0000549901-mRNA-1"/>
    <property type="gene ID" value="HNAJ_0000549901"/>
</dbReference>
<accession>A0A0R3TEL0</accession>
<feature type="signal peptide" evidence="1">
    <location>
        <begin position="1"/>
        <end position="22"/>
    </location>
</feature>
<proteinExistence type="predicted"/>
<evidence type="ECO:0000313" key="3">
    <source>
        <dbReference type="Proteomes" id="UP000278807"/>
    </source>
</evidence>
<keyword evidence="3" id="KW-1185">Reference proteome</keyword>
<evidence type="ECO:0000256" key="1">
    <source>
        <dbReference type="SAM" id="SignalP"/>
    </source>
</evidence>
<keyword evidence="1" id="KW-0732">Signal</keyword>
<reference evidence="2 3" key="2">
    <citation type="submission" date="2018-11" db="EMBL/GenBank/DDBJ databases">
        <authorList>
            <consortium name="Pathogen Informatics"/>
        </authorList>
    </citation>
    <scope>NUCLEOTIDE SEQUENCE [LARGE SCALE GENOMIC DNA]</scope>
</reference>